<comment type="caution">
    <text evidence="2">The sequence shown here is derived from an EMBL/GenBank/DDBJ whole genome shotgun (WGS) entry which is preliminary data.</text>
</comment>
<dbReference type="InterPro" id="IPR037401">
    <property type="entry name" value="SnoaL-like"/>
</dbReference>
<evidence type="ECO:0000259" key="1">
    <source>
        <dbReference type="Pfam" id="PF13577"/>
    </source>
</evidence>
<keyword evidence="3" id="KW-1185">Reference proteome</keyword>
<dbReference type="AlphaFoldDB" id="A0A6I3XCW8"/>
<feature type="domain" description="SnoaL-like" evidence="1">
    <location>
        <begin position="9"/>
        <end position="137"/>
    </location>
</feature>
<dbReference type="Gene3D" id="3.10.450.50">
    <property type="match status" value="1"/>
</dbReference>
<evidence type="ECO:0000313" key="3">
    <source>
        <dbReference type="Proteomes" id="UP000431684"/>
    </source>
</evidence>
<dbReference type="EMBL" id="WNWM01000002">
    <property type="protein sequence ID" value="MUI11381.1"/>
    <property type="molecule type" value="Genomic_DNA"/>
</dbReference>
<sequence length="145" mass="16446">MAEMNSSERMAAEWACERLVRQFAMLNDERDHEGIAALFTQDAAFARPFDPDNPIIGNDNIMVMFRDRPPRLSRHIMTNTVIDLVSPTEARGRTYLLFVSSTDTESPRPVKAEPGVHLGQYDDTFVLTEAGWRFQKRLGSLSLTV</sequence>
<protein>
    <submittedName>
        <fullName evidence="2">Nuclear transport factor 2 family protein</fullName>
    </submittedName>
</protein>
<reference evidence="2 3" key="1">
    <citation type="submission" date="2019-11" db="EMBL/GenBank/DDBJ databases">
        <title>Draft Genome Sequences of Six Type Strains of the Genus Massilia.</title>
        <authorList>
            <person name="Miess H."/>
            <person name="Frediansyah A."/>
            <person name="Goeker M."/>
            <person name="Gross H."/>
        </authorList>
    </citation>
    <scope>NUCLEOTIDE SEQUENCE [LARGE SCALE GENOMIC DNA]</scope>
    <source>
        <strain evidence="2 3">DSM 17513</strain>
    </source>
</reference>
<gene>
    <name evidence="2" type="ORF">GJV26_02590</name>
</gene>
<accession>A0A6I3XCW8</accession>
<evidence type="ECO:0000313" key="2">
    <source>
        <dbReference type="EMBL" id="MUI11381.1"/>
    </source>
</evidence>
<dbReference type="Pfam" id="PF13577">
    <property type="entry name" value="SnoaL_4"/>
    <property type="match status" value="1"/>
</dbReference>
<name>A0A6I3XCW8_9BURK</name>
<dbReference type="InterPro" id="IPR032710">
    <property type="entry name" value="NTF2-like_dom_sf"/>
</dbReference>
<organism evidence="2 3">
    <name type="scientific">Pseudoduganella dura</name>
    <dbReference type="NCBI Taxonomy" id="321982"/>
    <lineage>
        <taxon>Bacteria</taxon>
        <taxon>Pseudomonadati</taxon>
        <taxon>Pseudomonadota</taxon>
        <taxon>Betaproteobacteria</taxon>
        <taxon>Burkholderiales</taxon>
        <taxon>Oxalobacteraceae</taxon>
        <taxon>Telluria group</taxon>
        <taxon>Pseudoduganella</taxon>
    </lineage>
</organism>
<proteinExistence type="predicted"/>
<dbReference type="OrthoDB" id="9102349at2"/>
<dbReference type="Proteomes" id="UP000431684">
    <property type="component" value="Unassembled WGS sequence"/>
</dbReference>
<dbReference type="RefSeq" id="WP_155707398.1">
    <property type="nucleotide sequence ID" value="NZ_BMWU01000016.1"/>
</dbReference>
<dbReference type="SUPFAM" id="SSF54427">
    <property type="entry name" value="NTF2-like"/>
    <property type="match status" value="1"/>
</dbReference>